<feature type="active site" description="Proton donor" evidence="7">
    <location>
        <position position="273"/>
    </location>
</feature>
<evidence type="ECO:0000256" key="7">
    <source>
        <dbReference type="PIRSR" id="PIRSR615527-1"/>
    </source>
</evidence>
<evidence type="ECO:0000256" key="3">
    <source>
        <dbReference type="ARBA" id="ARBA00012886"/>
    </source>
</evidence>
<evidence type="ECO:0000256" key="4">
    <source>
        <dbReference type="ARBA" id="ARBA00022525"/>
    </source>
</evidence>
<dbReference type="InterPro" id="IPR011697">
    <property type="entry name" value="Peptidase_C26"/>
</dbReference>
<name>A0AAV7XPF6_9NEOP</name>
<organism evidence="9 10">
    <name type="scientific">Megalurothrips usitatus</name>
    <name type="common">bean blossom thrips</name>
    <dbReference type="NCBI Taxonomy" id="439358"/>
    <lineage>
        <taxon>Eukaryota</taxon>
        <taxon>Metazoa</taxon>
        <taxon>Ecdysozoa</taxon>
        <taxon>Arthropoda</taxon>
        <taxon>Hexapoda</taxon>
        <taxon>Insecta</taxon>
        <taxon>Pterygota</taxon>
        <taxon>Neoptera</taxon>
        <taxon>Paraneoptera</taxon>
        <taxon>Thysanoptera</taxon>
        <taxon>Terebrantia</taxon>
        <taxon>Thripoidea</taxon>
        <taxon>Thripidae</taxon>
        <taxon>Megalurothrips</taxon>
    </lineage>
</organism>
<evidence type="ECO:0000256" key="8">
    <source>
        <dbReference type="PROSITE-ProRule" id="PRU00607"/>
    </source>
</evidence>
<dbReference type="GO" id="GO:0046900">
    <property type="term" value="P:tetrahydrofolylpolyglutamate metabolic process"/>
    <property type="evidence" value="ECO:0007669"/>
    <property type="project" value="TreeGrafter"/>
</dbReference>
<keyword evidence="4" id="KW-0964">Secreted</keyword>
<proteinExistence type="inferred from homology"/>
<dbReference type="GO" id="GO:0034722">
    <property type="term" value="F:gamma-glutamyl-peptidase activity"/>
    <property type="evidence" value="ECO:0007669"/>
    <property type="project" value="UniProtKB-UniRule"/>
</dbReference>
<dbReference type="GO" id="GO:0005576">
    <property type="term" value="C:extracellular region"/>
    <property type="evidence" value="ECO:0007669"/>
    <property type="project" value="UniProtKB-SubCell"/>
</dbReference>
<dbReference type="PROSITE" id="PS51275">
    <property type="entry name" value="PEPTIDASE_C26_GGH"/>
    <property type="match status" value="1"/>
</dbReference>
<protein>
    <recommendedName>
        <fullName evidence="3 8">folate gamma-glutamyl hydrolase</fullName>
        <ecNumber evidence="3 8">3.4.19.9</ecNumber>
    </recommendedName>
</protein>
<dbReference type="EC" id="3.4.19.9" evidence="3 8"/>
<dbReference type="InterPro" id="IPR015527">
    <property type="entry name" value="Pept_C26_g-glut_hydrolase"/>
</dbReference>
<evidence type="ECO:0000313" key="10">
    <source>
        <dbReference type="Proteomes" id="UP001075354"/>
    </source>
</evidence>
<feature type="active site" evidence="8">
    <location>
        <position position="273"/>
    </location>
</feature>
<dbReference type="InterPro" id="IPR029062">
    <property type="entry name" value="Class_I_gatase-like"/>
</dbReference>
<comment type="caution">
    <text evidence="9">The sequence shown here is derived from an EMBL/GenBank/DDBJ whole genome shotgun (WGS) entry which is preliminary data.</text>
</comment>
<comment type="subcellular location">
    <subcellularLocation>
        <location evidence="1">Secreted</location>
        <location evidence="1">Extracellular space</location>
    </subcellularLocation>
</comment>
<evidence type="ECO:0000256" key="6">
    <source>
        <dbReference type="ARBA" id="ARBA00022801"/>
    </source>
</evidence>
<dbReference type="GO" id="GO:0005773">
    <property type="term" value="C:vacuole"/>
    <property type="evidence" value="ECO:0007669"/>
    <property type="project" value="TreeGrafter"/>
</dbReference>
<evidence type="ECO:0000256" key="5">
    <source>
        <dbReference type="ARBA" id="ARBA00022729"/>
    </source>
</evidence>
<accession>A0AAV7XPF6</accession>
<dbReference type="Proteomes" id="UP001075354">
    <property type="component" value="Chromosome 5"/>
</dbReference>
<evidence type="ECO:0000256" key="1">
    <source>
        <dbReference type="ARBA" id="ARBA00004239"/>
    </source>
</evidence>
<gene>
    <name evidence="9" type="ORF">ONE63_007996</name>
</gene>
<keyword evidence="10" id="KW-1185">Reference proteome</keyword>
<dbReference type="Gene3D" id="3.40.50.880">
    <property type="match status" value="1"/>
</dbReference>
<sequence>MLSVQCCVAPAASPAGGARRHTFDTHSSFDTITGAFFWCRREAVPLDDGGGRFAPETTDRPVIGILCLELSPTVKKFYGDHDSYIAASYVKFVEGAGARVAPVLIGQPDEYYRNVVRSVNGLLLPGGATYFTEKNGYAAAGRRLYAEAIALNEAGVHFPVLGICLGMQLLAVAAAEEDLRSDCKSEDTVPLVFLPGAKRYSRLFARAQSAVIRTLEKENVTVNHHGRCVTREHMRRPGLSDWRPLTVNKDADGVEFVSALEHRRLPFYGVQFHPEKNSYEWKPTKNYPHWPSAIVASRYFADLLVWEARRNGNRFAPELERDRLIYRHQPTDTQRHLMWEQLYFISNSGCGTAEVRDTPGPGQNGEDFDV</sequence>
<comment type="similarity">
    <text evidence="2">Belongs to the peptidase C26 family.</text>
</comment>
<reference evidence="9" key="1">
    <citation type="submission" date="2022-12" db="EMBL/GenBank/DDBJ databases">
        <title>Chromosome-level genome assembly of the bean flower thrips Megalurothrips usitatus.</title>
        <authorList>
            <person name="Ma L."/>
            <person name="Liu Q."/>
            <person name="Li H."/>
            <person name="Cai W."/>
        </authorList>
    </citation>
    <scope>NUCLEOTIDE SEQUENCE</scope>
    <source>
        <strain evidence="9">Cailab_2022a</strain>
    </source>
</reference>
<dbReference type="SUPFAM" id="SSF52317">
    <property type="entry name" value="Class I glutamine amidotransferase-like"/>
    <property type="match status" value="1"/>
</dbReference>
<keyword evidence="6 8" id="KW-0378">Hydrolase</keyword>
<evidence type="ECO:0000256" key="2">
    <source>
        <dbReference type="ARBA" id="ARBA00011083"/>
    </source>
</evidence>
<dbReference type="PANTHER" id="PTHR11315:SF0">
    <property type="entry name" value="FOLATE GAMMA-GLUTAMYL HYDROLASE"/>
    <property type="match status" value="1"/>
</dbReference>
<evidence type="ECO:0000313" key="9">
    <source>
        <dbReference type="EMBL" id="KAJ1528079.1"/>
    </source>
</evidence>
<feature type="active site" description="Nucleophile" evidence="7 8">
    <location>
        <position position="164"/>
    </location>
</feature>
<dbReference type="AlphaFoldDB" id="A0AAV7XPF6"/>
<dbReference type="EMBL" id="JAPTSV010000005">
    <property type="protein sequence ID" value="KAJ1528079.1"/>
    <property type="molecule type" value="Genomic_DNA"/>
</dbReference>
<dbReference type="Pfam" id="PF07722">
    <property type="entry name" value="Peptidase_C26"/>
    <property type="match status" value="1"/>
</dbReference>
<comment type="catalytic activity">
    <reaction evidence="8">
        <text>(6S)-5,6,7,8-tetrahydrofolyl-(gamma-L-Glu)(n) + (n-1) H2O = (6S)-5,6,7,8-tetrahydrofolate + (n-1) L-glutamate</text>
        <dbReference type="Rhea" id="RHEA:56784"/>
        <dbReference type="Rhea" id="RHEA-COMP:14738"/>
        <dbReference type="ChEBI" id="CHEBI:15377"/>
        <dbReference type="ChEBI" id="CHEBI:29985"/>
        <dbReference type="ChEBI" id="CHEBI:57453"/>
        <dbReference type="ChEBI" id="CHEBI:141005"/>
        <dbReference type="EC" id="3.4.19.9"/>
    </reaction>
</comment>
<dbReference type="PROSITE" id="PS51273">
    <property type="entry name" value="GATASE_TYPE_1"/>
    <property type="match status" value="1"/>
</dbReference>
<keyword evidence="5" id="KW-0732">Signal</keyword>
<dbReference type="PANTHER" id="PTHR11315">
    <property type="entry name" value="PROTEASE FAMILY C26 GAMMA-GLUTAMYL HYDROLASE"/>
    <property type="match status" value="1"/>
</dbReference>